<sequence>MEDEVLVSSPLIPEKSKKRYESAYKFFKDWCFAKDNGPISEALLLAYFQEKRAILKSPSSLWCEYSMLKTTIFVNENIDISKFVKLRAFLKRQNAGYKPKKSNTFSRERINQFLEEAPDEKYLLMKVVMLMGITGACRSHELCAMKLENVKETGDLFIVTIPDSKSGMSRMFIITEHLAKVKRYIELRSKLTIESPRFFMRYQDGRCFNQPVGRNTFIEIPCRIAKYLNLENPESYTGRAFRRTSTMLAANASFPESFVGVPPRSQIQQVDVPMIVKDEVMSDNEASSVEDNASEASCAPNRVSYNINDNEVVGLSTSRCKDEIVINGSEFSSSADQNINITKTDQASGGKPSFVINVSNCSNCNLTININY</sequence>
<dbReference type="GO" id="GO:0009009">
    <property type="term" value="F:site-specific recombinase activity"/>
    <property type="evidence" value="ECO:0000318"/>
    <property type="project" value="GO_Central"/>
</dbReference>
<keyword evidence="1" id="KW-0238">DNA-binding</keyword>
<dbReference type="HOGENOM" id="CLU_744606_0_0_1"/>
<dbReference type="Proteomes" id="UP000007266">
    <property type="component" value="Linkage group 6"/>
</dbReference>
<dbReference type="InterPro" id="IPR013762">
    <property type="entry name" value="Integrase-like_cat_sf"/>
</dbReference>
<proteinExistence type="predicted"/>
<dbReference type="InParanoid" id="D2A695"/>
<gene>
    <name evidence="3" type="primary">AUGUSTUS-3.0.2_15028</name>
    <name evidence="3" type="ORF">TcasGA2_TC015028</name>
</gene>
<dbReference type="PANTHER" id="PTHR30349:SF41">
    <property type="entry name" value="INTEGRASE_RECOMBINASE PROTEIN MJ0367-RELATED"/>
    <property type="match status" value="1"/>
</dbReference>
<dbReference type="GO" id="GO:0007059">
    <property type="term" value="P:chromosome segregation"/>
    <property type="evidence" value="ECO:0000318"/>
    <property type="project" value="GO_Central"/>
</dbReference>
<reference evidence="3 4" key="2">
    <citation type="journal article" date="2010" name="Nucleic Acids Res.">
        <title>BeetleBase in 2010: revisions to provide comprehensive genomic information for Tribolium castaneum.</title>
        <authorList>
            <person name="Kim H.S."/>
            <person name="Murphy T."/>
            <person name="Xia J."/>
            <person name="Caragea D."/>
            <person name="Park Y."/>
            <person name="Beeman R.W."/>
            <person name="Lorenzen M.D."/>
            <person name="Butcher S."/>
            <person name="Manak J.R."/>
            <person name="Brown S.J."/>
        </authorList>
    </citation>
    <scope>GENOME REANNOTATION</scope>
    <source>
        <strain evidence="3 4">Georgia GA2</strain>
    </source>
</reference>
<keyword evidence="2" id="KW-0233">DNA recombination</keyword>
<keyword evidence="4" id="KW-1185">Reference proteome</keyword>
<evidence type="ECO:0000256" key="1">
    <source>
        <dbReference type="ARBA" id="ARBA00023125"/>
    </source>
</evidence>
<evidence type="ECO:0000313" key="3">
    <source>
        <dbReference type="EMBL" id="EFA04959.1"/>
    </source>
</evidence>
<protein>
    <recommendedName>
        <fullName evidence="5">Tyr recombinase domain-containing protein</fullName>
    </recommendedName>
</protein>
<organism evidence="3 4">
    <name type="scientific">Tribolium castaneum</name>
    <name type="common">Red flour beetle</name>
    <dbReference type="NCBI Taxonomy" id="7070"/>
    <lineage>
        <taxon>Eukaryota</taxon>
        <taxon>Metazoa</taxon>
        <taxon>Ecdysozoa</taxon>
        <taxon>Arthropoda</taxon>
        <taxon>Hexapoda</taxon>
        <taxon>Insecta</taxon>
        <taxon>Pterygota</taxon>
        <taxon>Neoptera</taxon>
        <taxon>Endopterygota</taxon>
        <taxon>Coleoptera</taxon>
        <taxon>Polyphaga</taxon>
        <taxon>Cucujiformia</taxon>
        <taxon>Tenebrionidae</taxon>
        <taxon>Tenebrionidae incertae sedis</taxon>
        <taxon>Tribolium</taxon>
    </lineage>
</organism>
<dbReference type="CDD" id="cd00397">
    <property type="entry name" value="DNA_BRE_C"/>
    <property type="match status" value="1"/>
</dbReference>
<evidence type="ECO:0008006" key="5">
    <source>
        <dbReference type="Google" id="ProtNLM"/>
    </source>
</evidence>
<dbReference type="InterPro" id="IPR011010">
    <property type="entry name" value="DNA_brk_join_enz"/>
</dbReference>
<name>D2A695_TRICA</name>
<dbReference type="GO" id="GO:0006310">
    <property type="term" value="P:DNA recombination"/>
    <property type="evidence" value="ECO:0000318"/>
    <property type="project" value="GO_Central"/>
</dbReference>
<dbReference type="Gene3D" id="1.10.443.10">
    <property type="entry name" value="Intergrase catalytic core"/>
    <property type="match status" value="1"/>
</dbReference>
<evidence type="ECO:0000313" key="4">
    <source>
        <dbReference type="Proteomes" id="UP000007266"/>
    </source>
</evidence>
<evidence type="ECO:0000256" key="2">
    <source>
        <dbReference type="ARBA" id="ARBA00023172"/>
    </source>
</evidence>
<dbReference type="SUPFAM" id="SSF56349">
    <property type="entry name" value="DNA breaking-rejoining enzymes"/>
    <property type="match status" value="1"/>
</dbReference>
<dbReference type="PhylomeDB" id="D2A695"/>
<dbReference type="KEGG" id="tca:100142506"/>
<dbReference type="EMBL" id="KQ971346">
    <property type="protein sequence ID" value="EFA04959.1"/>
    <property type="molecule type" value="Genomic_DNA"/>
</dbReference>
<dbReference type="PANTHER" id="PTHR30349">
    <property type="entry name" value="PHAGE INTEGRASE-RELATED"/>
    <property type="match status" value="1"/>
</dbReference>
<dbReference type="InterPro" id="IPR050090">
    <property type="entry name" value="Tyrosine_recombinase_XerCD"/>
</dbReference>
<accession>D2A695</accession>
<dbReference type="GO" id="GO:0003677">
    <property type="term" value="F:DNA binding"/>
    <property type="evidence" value="ECO:0007669"/>
    <property type="project" value="UniProtKB-KW"/>
</dbReference>
<dbReference type="OrthoDB" id="6760274at2759"/>
<reference evidence="3 4" key="1">
    <citation type="journal article" date="2008" name="Nature">
        <title>The genome of the model beetle and pest Tribolium castaneum.</title>
        <authorList>
            <consortium name="Tribolium Genome Sequencing Consortium"/>
            <person name="Richards S."/>
            <person name="Gibbs R.A."/>
            <person name="Weinstock G.M."/>
            <person name="Brown S.J."/>
            <person name="Denell R."/>
            <person name="Beeman R.W."/>
            <person name="Gibbs R."/>
            <person name="Beeman R.W."/>
            <person name="Brown S.J."/>
            <person name="Bucher G."/>
            <person name="Friedrich M."/>
            <person name="Grimmelikhuijzen C.J."/>
            <person name="Klingler M."/>
            <person name="Lorenzen M."/>
            <person name="Richards S."/>
            <person name="Roth S."/>
            <person name="Schroder R."/>
            <person name="Tautz D."/>
            <person name="Zdobnov E.M."/>
            <person name="Muzny D."/>
            <person name="Gibbs R.A."/>
            <person name="Weinstock G.M."/>
            <person name="Attaway T."/>
            <person name="Bell S."/>
            <person name="Buhay C.J."/>
            <person name="Chandrabose M.N."/>
            <person name="Chavez D."/>
            <person name="Clerk-Blankenburg K.P."/>
            <person name="Cree A."/>
            <person name="Dao M."/>
            <person name="Davis C."/>
            <person name="Chacko J."/>
            <person name="Dinh H."/>
            <person name="Dugan-Rocha S."/>
            <person name="Fowler G."/>
            <person name="Garner T.T."/>
            <person name="Garnes J."/>
            <person name="Gnirke A."/>
            <person name="Hawes A."/>
            <person name="Hernandez J."/>
            <person name="Hines S."/>
            <person name="Holder M."/>
            <person name="Hume J."/>
            <person name="Jhangiani S.N."/>
            <person name="Joshi V."/>
            <person name="Khan Z.M."/>
            <person name="Jackson L."/>
            <person name="Kovar C."/>
            <person name="Kowis A."/>
            <person name="Lee S."/>
            <person name="Lewis L.R."/>
            <person name="Margolis J."/>
            <person name="Morgan M."/>
            <person name="Nazareth L.V."/>
            <person name="Nguyen N."/>
            <person name="Okwuonu G."/>
            <person name="Parker D."/>
            <person name="Richards S."/>
            <person name="Ruiz S.J."/>
            <person name="Santibanez J."/>
            <person name="Savard J."/>
            <person name="Scherer S.E."/>
            <person name="Schneider B."/>
            <person name="Sodergren E."/>
            <person name="Tautz D."/>
            <person name="Vattahil S."/>
            <person name="Villasana D."/>
            <person name="White C.S."/>
            <person name="Wright R."/>
            <person name="Park Y."/>
            <person name="Beeman R.W."/>
            <person name="Lord J."/>
            <person name="Oppert B."/>
            <person name="Lorenzen M."/>
            <person name="Brown S."/>
            <person name="Wang L."/>
            <person name="Savard J."/>
            <person name="Tautz D."/>
            <person name="Richards S."/>
            <person name="Weinstock G."/>
            <person name="Gibbs R.A."/>
            <person name="Liu Y."/>
            <person name="Worley K."/>
            <person name="Weinstock G."/>
            <person name="Elsik C.G."/>
            <person name="Reese J.T."/>
            <person name="Elhaik E."/>
            <person name="Landan G."/>
            <person name="Graur D."/>
            <person name="Arensburger P."/>
            <person name="Atkinson P."/>
            <person name="Beeman R.W."/>
            <person name="Beidler J."/>
            <person name="Brown S.J."/>
            <person name="Demuth J.P."/>
            <person name="Drury D.W."/>
            <person name="Du Y.Z."/>
            <person name="Fujiwara H."/>
            <person name="Lorenzen M."/>
            <person name="Maselli V."/>
            <person name="Osanai M."/>
            <person name="Park Y."/>
            <person name="Robertson H.M."/>
            <person name="Tu Z."/>
            <person name="Wang J.J."/>
            <person name="Wang S."/>
            <person name="Richards S."/>
            <person name="Song H."/>
            <person name="Zhang L."/>
            <person name="Sodergren E."/>
            <person name="Werner D."/>
            <person name="Stanke M."/>
            <person name="Morgenstern B."/>
            <person name="Solovyev V."/>
            <person name="Kosarev P."/>
            <person name="Brown G."/>
            <person name="Chen H.C."/>
            <person name="Ermolaeva O."/>
            <person name="Hlavina W."/>
            <person name="Kapustin Y."/>
            <person name="Kiryutin B."/>
            <person name="Kitts P."/>
            <person name="Maglott D."/>
            <person name="Pruitt K."/>
            <person name="Sapojnikov V."/>
            <person name="Souvorov A."/>
            <person name="Mackey A.J."/>
            <person name="Waterhouse R.M."/>
            <person name="Wyder S."/>
            <person name="Zdobnov E.M."/>
            <person name="Zdobnov E.M."/>
            <person name="Wyder S."/>
            <person name="Kriventseva E.V."/>
            <person name="Kadowaki T."/>
            <person name="Bork P."/>
            <person name="Aranda M."/>
            <person name="Bao R."/>
            <person name="Beermann A."/>
            <person name="Berns N."/>
            <person name="Bolognesi R."/>
            <person name="Bonneton F."/>
            <person name="Bopp D."/>
            <person name="Brown S.J."/>
            <person name="Bucher G."/>
            <person name="Butts T."/>
            <person name="Chaumot A."/>
            <person name="Denell R.E."/>
            <person name="Ferrier D.E."/>
            <person name="Friedrich M."/>
            <person name="Gordon C.M."/>
            <person name="Jindra M."/>
            <person name="Klingler M."/>
            <person name="Lan Q."/>
            <person name="Lattorff H.M."/>
            <person name="Laudet V."/>
            <person name="von Levetsow C."/>
            <person name="Liu Z."/>
            <person name="Lutz R."/>
            <person name="Lynch J.A."/>
            <person name="da Fonseca R.N."/>
            <person name="Posnien N."/>
            <person name="Reuter R."/>
            <person name="Roth S."/>
            <person name="Savard J."/>
            <person name="Schinko J.B."/>
            <person name="Schmitt C."/>
            <person name="Schoppmeier M."/>
            <person name="Schroder R."/>
            <person name="Shippy T.D."/>
            <person name="Simonnet F."/>
            <person name="Marques-Souza H."/>
            <person name="Tautz D."/>
            <person name="Tomoyasu Y."/>
            <person name="Trauner J."/>
            <person name="Van der Zee M."/>
            <person name="Vervoort M."/>
            <person name="Wittkopp N."/>
            <person name="Wimmer E.A."/>
            <person name="Yang X."/>
            <person name="Jones A.K."/>
            <person name="Sattelle D.B."/>
            <person name="Ebert P.R."/>
            <person name="Nelson D."/>
            <person name="Scott J.G."/>
            <person name="Beeman R.W."/>
            <person name="Muthukrishnan S."/>
            <person name="Kramer K.J."/>
            <person name="Arakane Y."/>
            <person name="Beeman R.W."/>
            <person name="Zhu Q."/>
            <person name="Hogenkamp D."/>
            <person name="Dixit R."/>
            <person name="Oppert B."/>
            <person name="Jiang H."/>
            <person name="Zou Z."/>
            <person name="Marshall J."/>
            <person name="Elpidina E."/>
            <person name="Vinokurov K."/>
            <person name="Oppert C."/>
            <person name="Zou Z."/>
            <person name="Evans J."/>
            <person name="Lu Z."/>
            <person name="Zhao P."/>
            <person name="Sumathipala N."/>
            <person name="Altincicek B."/>
            <person name="Vilcinskas A."/>
            <person name="Williams M."/>
            <person name="Hultmark D."/>
            <person name="Hetru C."/>
            <person name="Jiang H."/>
            <person name="Grimmelikhuijzen C.J."/>
            <person name="Hauser F."/>
            <person name="Cazzamali G."/>
            <person name="Williamson M."/>
            <person name="Park Y."/>
            <person name="Li B."/>
            <person name="Tanaka Y."/>
            <person name="Predel R."/>
            <person name="Neupert S."/>
            <person name="Schachtner J."/>
            <person name="Verleyen P."/>
            <person name="Raible F."/>
            <person name="Bork P."/>
            <person name="Friedrich M."/>
            <person name="Walden K.K."/>
            <person name="Robertson H.M."/>
            <person name="Angeli S."/>
            <person name="Foret S."/>
            <person name="Bucher G."/>
            <person name="Schuetz S."/>
            <person name="Maleszka R."/>
            <person name="Wimmer E.A."/>
            <person name="Beeman R.W."/>
            <person name="Lorenzen M."/>
            <person name="Tomoyasu Y."/>
            <person name="Miller S.C."/>
            <person name="Grossmann D."/>
            <person name="Bucher G."/>
        </authorList>
    </citation>
    <scope>NUCLEOTIDE SEQUENCE [LARGE SCALE GENOMIC DNA]</scope>
    <source>
        <strain evidence="3 4">Georgia GA2</strain>
    </source>
</reference>
<dbReference type="AlphaFoldDB" id="D2A695"/>